<evidence type="ECO:0000256" key="1">
    <source>
        <dbReference type="SAM" id="Coils"/>
    </source>
</evidence>
<evidence type="ECO:0000313" key="4">
    <source>
        <dbReference type="EMBL" id="VWL96697.1"/>
    </source>
</evidence>
<feature type="coiled-coil region" evidence="1">
    <location>
        <begin position="346"/>
        <end position="443"/>
    </location>
</feature>
<protein>
    <recommendedName>
        <fullName evidence="3">DUF2357 domain-containing protein</fullName>
    </recommendedName>
</protein>
<sequence length="686" mass="76469">MSETIQDLYTSFSEQMEPIQEDSRYFRYLFEMAQASGTTIEQQREELVKVVDEEWISMIEDSLDAINTIIEKPRRFITTEEEVVPVSLAKKISADSVRHLSQNTQFLAPSDDGGVHPTRILNVNTVETYDLYENRFIYHLIQRLLTFVDKRTDVIFWSTGNEIRNRFKMHSKIDDAYEEIEYNVEMTVKNRQSFAENDADNMDVFMRIDRVRRLVMALRGASFCQVMNGCSAVRSPIQRTNLIMKDPNYRKCYQLWQFMERYDKVGYNIDVQQQALAFDDEYMVQMYTNLINNYTVFKSLTDDERNLQELESVQHAPVAPKFIKEIQEVQVDSPDLPDVEVRRVFVEEVTQAQLDAEQALAEAREQIEELQGQLKSWKVQAHALTDERDDLADELDEAKTRELALTQRAQMAEADVEELRGSLEDVEAGKKAAEADAVEARETAAAQLAQMRAEADAEVTAARTDADAKIAAAKLQVEEVQLTAERDARAAQEVADAAAAVAEQKLADTVAAAEAKVSAAQQAADAAIDAARAAADSAVEQAAVDANEKVATAAAERDAAARAAEEARADADARIAAVGLEAGERIEQEVAAVRAACEREVEAARAEMQRRLDALAQELEQAERNRERAERRAEGNSLSRYLLARLRGEAGEGVAAAPDEDGASATDATEAEVAADPETSAKDADK</sequence>
<dbReference type="AlphaFoldDB" id="A0A5K1J331"/>
<keyword evidence="1" id="KW-0175">Coiled coil</keyword>
<accession>A0A5K1J331</accession>
<dbReference type="InterPro" id="IPR018633">
    <property type="entry name" value="DUF2357"/>
</dbReference>
<reference evidence="4 5" key="1">
    <citation type="submission" date="2019-10" db="EMBL/GenBank/DDBJ databases">
        <authorList>
            <person name="Wolf R A."/>
        </authorList>
    </citation>
    <scope>NUCLEOTIDE SEQUENCE [LARGE SCALE GENOMIC DNA]</scope>
    <source>
        <strain evidence="4">Collinsella_aerofaciens_AK_138A</strain>
    </source>
</reference>
<evidence type="ECO:0000259" key="3">
    <source>
        <dbReference type="Pfam" id="PF09823"/>
    </source>
</evidence>
<feature type="coiled-coil region" evidence="1">
    <location>
        <begin position="598"/>
        <end position="639"/>
    </location>
</feature>
<evidence type="ECO:0000313" key="5">
    <source>
        <dbReference type="Proteomes" id="UP000330807"/>
    </source>
</evidence>
<dbReference type="EMBL" id="CABWIH010000038">
    <property type="protein sequence ID" value="VWL96697.1"/>
    <property type="molecule type" value="Genomic_DNA"/>
</dbReference>
<evidence type="ECO:0000256" key="2">
    <source>
        <dbReference type="SAM" id="MobiDB-lite"/>
    </source>
</evidence>
<organism evidence="4 5">
    <name type="scientific">Collinsella aerofaciens</name>
    <dbReference type="NCBI Taxonomy" id="74426"/>
    <lineage>
        <taxon>Bacteria</taxon>
        <taxon>Bacillati</taxon>
        <taxon>Actinomycetota</taxon>
        <taxon>Coriobacteriia</taxon>
        <taxon>Coriobacteriales</taxon>
        <taxon>Coriobacteriaceae</taxon>
        <taxon>Collinsella</taxon>
    </lineage>
</organism>
<dbReference type="Proteomes" id="UP000330807">
    <property type="component" value="Unassembled WGS sequence"/>
</dbReference>
<gene>
    <name evidence="4" type="ORF">LMKDKBCB_00095</name>
</gene>
<proteinExistence type="predicted"/>
<feature type="domain" description="DUF2357" evidence="3">
    <location>
        <begin position="30"/>
        <end position="183"/>
    </location>
</feature>
<dbReference type="Pfam" id="PF09823">
    <property type="entry name" value="DUF2357"/>
    <property type="match status" value="1"/>
</dbReference>
<name>A0A5K1J331_9ACTN</name>
<feature type="region of interest" description="Disordered" evidence="2">
    <location>
        <begin position="651"/>
        <end position="686"/>
    </location>
</feature>
<dbReference type="RefSeq" id="WP_156063560.1">
    <property type="nucleotide sequence ID" value="NZ_CABWIH010000038.1"/>
</dbReference>